<comment type="similarity">
    <text evidence="3 10">Belongs to the thioester dehydratase family. FabZ subfamily.</text>
</comment>
<evidence type="ECO:0000256" key="7">
    <source>
        <dbReference type="ARBA" id="ARBA00023098"/>
    </source>
</evidence>
<dbReference type="EC" id="4.2.1.59" evidence="10"/>
<keyword evidence="6 10" id="KW-0441">Lipid A biosynthesis</keyword>
<reference evidence="11 12" key="1">
    <citation type="submission" date="2016-07" db="EMBL/GenBank/DDBJ databases">
        <title>Genome and transcriptome analysis of iron-reducing fermentative bacteria Anoxybacter fermentans.</title>
        <authorList>
            <person name="Zeng X."/>
            <person name="Shao Z."/>
        </authorList>
    </citation>
    <scope>NUCLEOTIDE SEQUENCE [LARGE SCALE GENOMIC DNA]</scope>
    <source>
        <strain evidence="11 12">DY22613</strain>
    </source>
</reference>
<dbReference type="RefSeq" id="WP_127017301.1">
    <property type="nucleotide sequence ID" value="NZ_CP016379.1"/>
</dbReference>
<keyword evidence="7 10" id="KW-0443">Lipid metabolism</keyword>
<dbReference type="OrthoDB" id="9772788at2"/>
<organism evidence="11 12">
    <name type="scientific">Anoxybacter fermentans</name>
    <dbReference type="NCBI Taxonomy" id="1323375"/>
    <lineage>
        <taxon>Bacteria</taxon>
        <taxon>Bacillati</taxon>
        <taxon>Bacillota</taxon>
        <taxon>Clostridia</taxon>
        <taxon>Halanaerobiales</taxon>
        <taxon>Anoxybacter</taxon>
    </lineage>
</organism>
<keyword evidence="5 10" id="KW-0444">Lipid biosynthesis</keyword>
<dbReference type="Gene3D" id="3.10.129.10">
    <property type="entry name" value="Hotdog Thioesterase"/>
    <property type="match status" value="1"/>
</dbReference>
<dbReference type="GO" id="GO:0019171">
    <property type="term" value="F:(3R)-hydroxyacyl-[acyl-carrier-protein] dehydratase activity"/>
    <property type="evidence" value="ECO:0007669"/>
    <property type="project" value="UniProtKB-EC"/>
</dbReference>
<dbReference type="HAMAP" id="MF_00406">
    <property type="entry name" value="FabZ"/>
    <property type="match status" value="1"/>
</dbReference>
<gene>
    <name evidence="10" type="primary">fabZ</name>
    <name evidence="11" type="ORF">BBF96_11445</name>
</gene>
<dbReference type="PANTHER" id="PTHR30272">
    <property type="entry name" value="3-HYDROXYACYL-[ACYL-CARRIER-PROTEIN] DEHYDRATASE"/>
    <property type="match status" value="1"/>
</dbReference>
<dbReference type="EMBL" id="CP016379">
    <property type="protein sequence ID" value="AZR73951.1"/>
    <property type="molecule type" value="Genomic_DNA"/>
</dbReference>
<evidence type="ECO:0000256" key="1">
    <source>
        <dbReference type="ARBA" id="ARBA00001055"/>
    </source>
</evidence>
<dbReference type="GO" id="GO:0016020">
    <property type="term" value="C:membrane"/>
    <property type="evidence" value="ECO:0007669"/>
    <property type="project" value="GOC"/>
</dbReference>
<dbReference type="InterPro" id="IPR029069">
    <property type="entry name" value="HotDog_dom_sf"/>
</dbReference>
<keyword evidence="4 10" id="KW-0963">Cytoplasm</keyword>
<dbReference type="PANTHER" id="PTHR30272:SF1">
    <property type="entry name" value="3-HYDROXYACYL-[ACYL-CARRIER-PROTEIN] DEHYDRATASE"/>
    <property type="match status" value="1"/>
</dbReference>
<dbReference type="GO" id="GO:0006633">
    <property type="term" value="P:fatty acid biosynthetic process"/>
    <property type="evidence" value="ECO:0007669"/>
    <property type="project" value="UniProtKB-UniRule"/>
</dbReference>
<dbReference type="Proteomes" id="UP000267250">
    <property type="component" value="Chromosome"/>
</dbReference>
<accession>A0A3Q9HR98</accession>
<dbReference type="CDD" id="cd01288">
    <property type="entry name" value="FabZ"/>
    <property type="match status" value="1"/>
</dbReference>
<dbReference type="NCBIfam" id="NF000582">
    <property type="entry name" value="PRK00006.1"/>
    <property type="match status" value="1"/>
</dbReference>
<dbReference type="InterPro" id="IPR010084">
    <property type="entry name" value="FabZ"/>
</dbReference>
<dbReference type="GO" id="GO:0005737">
    <property type="term" value="C:cytoplasm"/>
    <property type="evidence" value="ECO:0007669"/>
    <property type="project" value="UniProtKB-SubCell"/>
</dbReference>
<evidence type="ECO:0000256" key="3">
    <source>
        <dbReference type="ARBA" id="ARBA00009174"/>
    </source>
</evidence>
<name>A0A3Q9HR98_9FIRM</name>
<feature type="active site" evidence="10">
    <location>
        <position position="48"/>
    </location>
</feature>
<keyword evidence="12" id="KW-1185">Reference proteome</keyword>
<sequence>MLKIKEIMDLLPHRYPFILVDRILELEEGVRVVGIKNVTINEAFFQGHYPDHPVMPGVLIVEAMAQVSGFMLLDKHKSSRQLPYFTGIDKVKFRKPVVPGDQLRIESEMLKLRRNIAKVYCRALVDGEIVAEGELMFTVVEEAIV</sequence>
<evidence type="ECO:0000313" key="12">
    <source>
        <dbReference type="Proteomes" id="UP000267250"/>
    </source>
</evidence>
<dbReference type="FunFam" id="3.10.129.10:FF:000001">
    <property type="entry name" value="3-hydroxyacyl-[acyl-carrier-protein] dehydratase FabZ"/>
    <property type="match status" value="1"/>
</dbReference>
<keyword evidence="8 10" id="KW-0456">Lyase</keyword>
<evidence type="ECO:0000256" key="9">
    <source>
        <dbReference type="ARBA" id="ARBA00025049"/>
    </source>
</evidence>
<dbReference type="Pfam" id="PF07977">
    <property type="entry name" value="FabA"/>
    <property type="match status" value="1"/>
</dbReference>
<evidence type="ECO:0000313" key="11">
    <source>
        <dbReference type="EMBL" id="AZR73951.1"/>
    </source>
</evidence>
<dbReference type="NCBIfam" id="TIGR01750">
    <property type="entry name" value="fabZ"/>
    <property type="match status" value="1"/>
</dbReference>
<evidence type="ECO:0000256" key="10">
    <source>
        <dbReference type="HAMAP-Rule" id="MF_00406"/>
    </source>
</evidence>
<protein>
    <recommendedName>
        <fullName evidence="10">3-hydroxyacyl-[acyl-carrier-protein] dehydratase FabZ</fullName>
        <ecNumber evidence="10">4.2.1.59</ecNumber>
    </recommendedName>
    <alternativeName>
        <fullName evidence="10">(3R)-hydroxymyristoyl-[acyl-carrier-protein] dehydratase</fullName>
        <shortName evidence="10">(3R)-hydroxymyristoyl-ACP dehydrase</shortName>
    </alternativeName>
    <alternativeName>
        <fullName evidence="10">Beta-hydroxyacyl-ACP dehydratase</fullName>
    </alternativeName>
</protein>
<proteinExistence type="inferred from homology"/>
<evidence type="ECO:0000256" key="4">
    <source>
        <dbReference type="ARBA" id="ARBA00022490"/>
    </source>
</evidence>
<dbReference type="AlphaFoldDB" id="A0A3Q9HR98"/>
<dbReference type="SUPFAM" id="SSF54637">
    <property type="entry name" value="Thioesterase/thiol ester dehydrase-isomerase"/>
    <property type="match status" value="1"/>
</dbReference>
<dbReference type="KEGG" id="aft:BBF96_11445"/>
<dbReference type="GO" id="GO:0009245">
    <property type="term" value="P:lipid A biosynthetic process"/>
    <property type="evidence" value="ECO:0007669"/>
    <property type="project" value="UniProtKB-UniRule"/>
</dbReference>
<evidence type="ECO:0000256" key="6">
    <source>
        <dbReference type="ARBA" id="ARBA00022556"/>
    </source>
</evidence>
<comment type="catalytic activity">
    <reaction evidence="1 10">
        <text>a (3R)-hydroxyacyl-[ACP] = a (2E)-enoyl-[ACP] + H2O</text>
        <dbReference type="Rhea" id="RHEA:13097"/>
        <dbReference type="Rhea" id="RHEA-COMP:9925"/>
        <dbReference type="Rhea" id="RHEA-COMP:9945"/>
        <dbReference type="ChEBI" id="CHEBI:15377"/>
        <dbReference type="ChEBI" id="CHEBI:78784"/>
        <dbReference type="ChEBI" id="CHEBI:78827"/>
        <dbReference type="EC" id="4.2.1.59"/>
    </reaction>
</comment>
<comment type="function">
    <text evidence="9 10">Involved in unsaturated fatty acids biosynthesis. Catalyzes the dehydration of short chain beta-hydroxyacyl-ACPs and long chain saturated and unsaturated beta-hydroxyacyl-ACPs.</text>
</comment>
<evidence type="ECO:0000256" key="2">
    <source>
        <dbReference type="ARBA" id="ARBA00004496"/>
    </source>
</evidence>
<comment type="subcellular location">
    <subcellularLocation>
        <location evidence="2 10">Cytoplasm</location>
    </subcellularLocation>
</comment>
<evidence type="ECO:0000256" key="8">
    <source>
        <dbReference type="ARBA" id="ARBA00023239"/>
    </source>
</evidence>
<evidence type="ECO:0000256" key="5">
    <source>
        <dbReference type="ARBA" id="ARBA00022516"/>
    </source>
</evidence>
<dbReference type="InterPro" id="IPR013114">
    <property type="entry name" value="FabA_FabZ"/>
</dbReference>